<dbReference type="CDD" id="cd02120">
    <property type="entry name" value="PA_subtilisin_like"/>
    <property type="match status" value="1"/>
</dbReference>
<feature type="domain" description="Peptidase S8/S53" evidence="12">
    <location>
        <begin position="170"/>
        <end position="629"/>
    </location>
</feature>
<evidence type="ECO:0000256" key="1">
    <source>
        <dbReference type="ARBA" id="ARBA00004613"/>
    </source>
</evidence>
<dbReference type="InterPro" id="IPR000209">
    <property type="entry name" value="Peptidase_S8/S53_dom"/>
</dbReference>
<dbReference type="FunFam" id="3.40.50.200:FF:000006">
    <property type="entry name" value="Subtilisin-like protease SBT1.5"/>
    <property type="match status" value="1"/>
</dbReference>
<dbReference type="InterPro" id="IPR045051">
    <property type="entry name" value="SBT"/>
</dbReference>
<dbReference type="PANTHER" id="PTHR10795">
    <property type="entry name" value="PROPROTEIN CONVERTASE SUBTILISIN/KEXIN"/>
    <property type="match status" value="1"/>
</dbReference>
<dbReference type="Gene3D" id="3.50.30.30">
    <property type="match status" value="1"/>
</dbReference>
<evidence type="ECO:0000313" key="16">
    <source>
        <dbReference type="EMBL" id="PKA54204.1"/>
    </source>
</evidence>
<keyword evidence="6 10" id="KW-0378">Hydrolase</keyword>
<evidence type="ECO:0000256" key="2">
    <source>
        <dbReference type="ARBA" id="ARBA00011073"/>
    </source>
</evidence>
<dbReference type="InterPro" id="IPR036852">
    <property type="entry name" value="Peptidase_S8/S53_dom_sf"/>
</dbReference>
<dbReference type="GO" id="GO:0048731">
    <property type="term" value="P:system development"/>
    <property type="evidence" value="ECO:0007669"/>
    <property type="project" value="UniProtKB-ARBA"/>
</dbReference>
<dbReference type="PRINTS" id="PR00723">
    <property type="entry name" value="SUBTILISIN"/>
</dbReference>
<evidence type="ECO:0000256" key="4">
    <source>
        <dbReference type="ARBA" id="ARBA00022670"/>
    </source>
</evidence>
<keyword evidence="3" id="KW-0964">Secreted</keyword>
<feature type="region of interest" description="Disordered" evidence="11">
    <location>
        <begin position="627"/>
        <end position="646"/>
    </location>
</feature>
<keyword evidence="5" id="KW-0732">Signal</keyword>
<dbReference type="InterPro" id="IPR034197">
    <property type="entry name" value="Peptidases_S8_3"/>
</dbReference>
<evidence type="ECO:0000256" key="6">
    <source>
        <dbReference type="ARBA" id="ARBA00022801"/>
    </source>
</evidence>
<feature type="domain" description="Subtilisin-like protease fibronectin type-III" evidence="15">
    <location>
        <begin position="698"/>
        <end position="794"/>
    </location>
</feature>
<comment type="similarity">
    <text evidence="2 10">Belongs to the peptidase S8 family.</text>
</comment>
<dbReference type="FunFam" id="3.50.30.30:FF:000005">
    <property type="entry name" value="subtilisin-like protease SBT1.5"/>
    <property type="match status" value="1"/>
</dbReference>
<dbReference type="GO" id="GO:0004252">
    <property type="term" value="F:serine-type endopeptidase activity"/>
    <property type="evidence" value="ECO:0007669"/>
    <property type="project" value="UniProtKB-UniRule"/>
</dbReference>
<dbReference type="InterPro" id="IPR003137">
    <property type="entry name" value="PA_domain"/>
</dbReference>
<evidence type="ECO:0000256" key="9">
    <source>
        <dbReference type="PIRSR" id="PIRSR615500-1"/>
    </source>
</evidence>
<dbReference type="FunFam" id="3.30.70.80:FF:000003">
    <property type="entry name" value="Subtilisin-like protease SBT1.9"/>
    <property type="match status" value="1"/>
</dbReference>
<evidence type="ECO:0000256" key="5">
    <source>
        <dbReference type="ARBA" id="ARBA00022729"/>
    </source>
</evidence>
<dbReference type="InterPro" id="IPR015500">
    <property type="entry name" value="Peptidase_S8_subtilisin-rel"/>
</dbReference>
<accession>A0A2I0AF62</accession>
<evidence type="ECO:0000256" key="3">
    <source>
        <dbReference type="ARBA" id="ARBA00022525"/>
    </source>
</evidence>
<dbReference type="InterPro" id="IPR041469">
    <property type="entry name" value="Subtilisin-like_FN3"/>
</dbReference>
<protein>
    <submittedName>
        <fullName evidence="16">Subtilisin-like protease</fullName>
        <ecNumber evidence="16">6.3.4.14</ecNumber>
        <ecNumber evidence="16">6.4.1.2</ecNumber>
    </submittedName>
</protein>
<dbReference type="GO" id="GO:0003989">
    <property type="term" value="F:acetyl-CoA carboxylase activity"/>
    <property type="evidence" value="ECO:0007669"/>
    <property type="project" value="UniProtKB-EC"/>
</dbReference>
<keyword evidence="17" id="KW-1185">Reference proteome</keyword>
<dbReference type="Proteomes" id="UP000236161">
    <property type="component" value="Unassembled WGS sequence"/>
</dbReference>
<keyword evidence="8" id="KW-0325">Glycoprotein</keyword>
<comment type="subcellular location">
    <subcellularLocation>
        <location evidence="1">Secreted</location>
    </subcellularLocation>
</comment>
<evidence type="ECO:0000259" key="12">
    <source>
        <dbReference type="Pfam" id="PF00082"/>
    </source>
</evidence>
<evidence type="ECO:0000259" key="14">
    <source>
        <dbReference type="Pfam" id="PF05922"/>
    </source>
</evidence>
<dbReference type="CDD" id="cd04852">
    <property type="entry name" value="Peptidases_S8_3"/>
    <property type="match status" value="1"/>
</dbReference>
<proteinExistence type="inferred from homology"/>
<dbReference type="GO" id="GO:0006508">
    <property type="term" value="P:proteolysis"/>
    <property type="evidence" value="ECO:0007669"/>
    <property type="project" value="UniProtKB-KW"/>
</dbReference>
<gene>
    <name evidence="16" type="primary">ARA12</name>
    <name evidence="16" type="ORF">AXF42_Ash000037</name>
</gene>
<dbReference type="Pfam" id="PF05922">
    <property type="entry name" value="Inhibitor_I9"/>
    <property type="match status" value="1"/>
</dbReference>
<dbReference type="STRING" id="1088818.A0A2I0AF62"/>
<dbReference type="InterPro" id="IPR037045">
    <property type="entry name" value="S8pro/Inhibitor_I9_sf"/>
</dbReference>
<feature type="active site" description="Charge relay system" evidence="9 10">
    <location>
        <position position="177"/>
    </location>
</feature>
<dbReference type="Pfam" id="PF17766">
    <property type="entry name" value="fn3_6"/>
    <property type="match status" value="1"/>
</dbReference>
<dbReference type="SUPFAM" id="SSF54897">
    <property type="entry name" value="Protease propeptides/inhibitors"/>
    <property type="match status" value="1"/>
</dbReference>
<dbReference type="Gene3D" id="2.60.40.2310">
    <property type="match status" value="1"/>
</dbReference>
<feature type="active site" description="Charge relay system" evidence="9 10">
    <location>
        <position position="583"/>
    </location>
</feature>
<dbReference type="AlphaFoldDB" id="A0A2I0AF62"/>
<dbReference type="Gene3D" id="3.40.50.200">
    <property type="entry name" value="Peptidase S8/S53 domain"/>
    <property type="match status" value="1"/>
</dbReference>
<evidence type="ECO:0000313" key="17">
    <source>
        <dbReference type="Proteomes" id="UP000236161"/>
    </source>
</evidence>
<organism evidence="16 17">
    <name type="scientific">Apostasia shenzhenica</name>
    <dbReference type="NCBI Taxonomy" id="1088818"/>
    <lineage>
        <taxon>Eukaryota</taxon>
        <taxon>Viridiplantae</taxon>
        <taxon>Streptophyta</taxon>
        <taxon>Embryophyta</taxon>
        <taxon>Tracheophyta</taxon>
        <taxon>Spermatophyta</taxon>
        <taxon>Magnoliopsida</taxon>
        <taxon>Liliopsida</taxon>
        <taxon>Asparagales</taxon>
        <taxon>Orchidaceae</taxon>
        <taxon>Apostasioideae</taxon>
        <taxon>Apostasia</taxon>
    </lineage>
</organism>
<feature type="domain" description="Inhibitor I9" evidence="14">
    <location>
        <begin position="59"/>
        <end position="143"/>
    </location>
</feature>
<evidence type="ECO:0000256" key="11">
    <source>
        <dbReference type="SAM" id="MobiDB-lite"/>
    </source>
</evidence>
<dbReference type="Gene3D" id="3.30.70.80">
    <property type="entry name" value="Peptidase S8 propeptide/proteinase inhibitor I9"/>
    <property type="match status" value="1"/>
</dbReference>
<evidence type="ECO:0000259" key="13">
    <source>
        <dbReference type="Pfam" id="PF02225"/>
    </source>
</evidence>
<dbReference type="PROSITE" id="PS51892">
    <property type="entry name" value="SUBTILASE"/>
    <property type="match status" value="1"/>
</dbReference>
<dbReference type="OrthoDB" id="206201at2759"/>
<keyword evidence="4 10" id="KW-0645">Protease</keyword>
<name>A0A2I0AF62_9ASPA</name>
<evidence type="ECO:0000259" key="15">
    <source>
        <dbReference type="Pfam" id="PF17766"/>
    </source>
</evidence>
<reference evidence="16 17" key="1">
    <citation type="journal article" date="2017" name="Nature">
        <title>The Apostasia genome and the evolution of orchids.</title>
        <authorList>
            <person name="Zhang G.Q."/>
            <person name="Liu K.W."/>
            <person name="Li Z."/>
            <person name="Lohaus R."/>
            <person name="Hsiao Y.Y."/>
            <person name="Niu S.C."/>
            <person name="Wang J.Y."/>
            <person name="Lin Y.C."/>
            <person name="Xu Q."/>
            <person name="Chen L.J."/>
            <person name="Yoshida K."/>
            <person name="Fujiwara S."/>
            <person name="Wang Z.W."/>
            <person name="Zhang Y.Q."/>
            <person name="Mitsuda N."/>
            <person name="Wang M."/>
            <person name="Liu G.H."/>
            <person name="Pecoraro L."/>
            <person name="Huang H.X."/>
            <person name="Xiao X.J."/>
            <person name="Lin M."/>
            <person name="Wu X.Y."/>
            <person name="Wu W.L."/>
            <person name="Chen Y.Y."/>
            <person name="Chang S.B."/>
            <person name="Sakamoto S."/>
            <person name="Ohme-Takagi M."/>
            <person name="Yagi M."/>
            <person name="Zeng S.J."/>
            <person name="Shen C.Y."/>
            <person name="Yeh C.M."/>
            <person name="Luo Y.B."/>
            <person name="Tsai W.C."/>
            <person name="Van de Peer Y."/>
            <person name="Liu Z.J."/>
        </authorList>
    </citation>
    <scope>NUCLEOTIDE SEQUENCE [LARGE SCALE GENOMIC DNA]</scope>
    <source>
        <strain evidence="17">cv. Shenzhen</strain>
        <tissue evidence="16">Stem</tissue>
    </source>
</reference>
<dbReference type="GO" id="GO:0004075">
    <property type="term" value="F:biotin carboxylase activity"/>
    <property type="evidence" value="ECO:0007669"/>
    <property type="project" value="UniProtKB-EC"/>
</dbReference>
<dbReference type="EC" id="6.4.1.2" evidence="16"/>
<dbReference type="SUPFAM" id="SSF52743">
    <property type="entry name" value="Subtilisin-like"/>
    <property type="match status" value="1"/>
</dbReference>
<evidence type="ECO:0000256" key="10">
    <source>
        <dbReference type="PROSITE-ProRule" id="PRU01240"/>
    </source>
</evidence>
<dbReference type="Pfam" id="PF00082">
    <property type="entry name" value="Peptidase_S8"/>
    <property type="match status" value="1"/>
</dbReference>
<feature type="domain" description="PA" evidence="13">
    <location>
        <begin position="423"/>
        <end position="498"/>
    </location>
</feature>
<feature type="active site" description="Charge relay system" evidence="9 10">
    <location>
        <position position="250"/>
    </location>
</feature>
<dbReference type="InterPro" id="IPR010259">
    <property type="entry name" value="S8pro/Inhibitor_I9"/>
</dbReference>
<keyword evidence="7 10" id="KW-0720">Serine protease</keyword>
<keyword evidence="16" id="KW-0436">Ligase</keyword>
<evidence type="ECO:0000256" key="7">
    <source>
        <dbReference type="ARBA" id="ARBA00022825"/>
    </source>
</evidence>
<dbReference type="EMBL" id="KZ451982">
    <property type="protein sequence ID" value="PKA54204.1"/>
    <property type="molecule type" value="Genomic_DNA"/>
</dbReference>
<dbReference type="GO" id="GO:0005576">
    <property type="term" value="C:extracellular region"/>
    <property type="evidence" value="ECO:0007669"/>
    <property type="project" value="UniProtKB-SubCell"/>
</dbReference>
<sequence>MVKFLSSTAASLALPSPVLDAAPSFPMTGAAARCLILLFSALYLAPSFSSGSTSHSRKSYIVLMDKGQMPSSFSHHLHWYESAVRSSAALAATSGGDMQPRIFYSYDNAFHGFAAMLTEAEAEQLEFQPGVVTILPETVYRMHTTRSPQFLGIVPESHNGHMSAALAAHDVVVGVVDTGIWPESPSFSDRGMPPVPSRWKGACEIGRGFNISNCNRKIVGARIFYRGYEAFQGVINEMAEFKSPRDEDGHGTHTASIAAGSPVTGANFMGYGNGTARGMAPRARIAVYKVCWSGGCISSDIMAAIDRAVADGVDVLSISLGGEATSYYRDALSIGAFGAMEKGIFVACAAGNGGPDPISLTNVSPWIATVGAGTMDRDFPATVRLGNGMNFTGVSLYSGRRSLSPQRQYALVYFGDNLSRPTPKSLCLNGTLDPHAVAGKIVICDRGISMRVEKGLVVKDAGGIGMILVNTDANGEELVADCHLLPAIAIGAISGKAIKHYTESTPNSTATLTFEGTKLGIRPSPMIPAFSSRGPNFLTLEIVKPDMVAPGVNILAAWSGANSPSALPFDPRRVRFNIMSGTSMSCPHIGGIAALMKGSHPEWSPAAIKSALMTTAYVLDNTQQPLKDEANGEPSTAYSHGAGHVDPPKALDPGLIYDISPDEYFEFLCSQKLTPSQLKVFSKSANRSCKYSLAGAGNLNYPAISAVMTNIQGSTLTLRRTVTNVGPPNSTYDVNISAPKGAKVVVRPAQLQFCRQNQKRSFRVIFVTKAPQPSETFGALTWSDGTRAVRSPIVATWLLPP</sequence>
<dbReference type="Pfam" id="PF02225">
    <property type="entry name" value="PA"/>
    <property type="match status" value="1"/>
</dbReference>
<dbReference type="EC" id="6.3.4.14" evidence="16"/>
<evidence type="ECO:0000256" key="8">
    <source>
        <dbReference type="ARBA" id="ARBA00023180"/>
    </source>
</evidence>